<dbReference type="InterPro" id="IPR003660">
    <property type="entry name" value="HAMP_dom"/>
</dbReference>
<evidence type="ECO:0000256" key="8">
    <source>
        <dbReference type="ARBA" id="ARBA00022741"/>
    </source>
</evidence>
<dbReference type="CDD" id="cd06225">
    <property type="entry name" value="HAMP"/>
    <property type="match status" value="1"/>
</dbReference>
<protein>
    <recommendedName>
        <fullName evidence="4">histidine kinase</fullName>
        <ecNumber evidence="4">2.7.13.3</ecNumber>
    </recommendedName>
</protein>
<dbReference type="RefSeq" id="WP_281796171.1">
    <property type="nucleotide sequence ID" value="NZ_BSDR01000001.1"/>
</dbReference>
<keyword evidence="13" id="KW-0812">Transmembrane</keyword>
<dbReference type="PROSITE" id="PS50109">
    <property type="entry name" value="HIS_KIN"/>
    <property type="match status" value="1"/>
</dbReference>
<dbReference type="InterPro" id="IPR003594">
    <property type="entry name" value="HATPase_dom"/>
</dbReference>
<keyword evidence="6" id="KW-0597">Phosphoprotein</keyword>
<dbReference type="EMBL" id="BSDR01000001">
    <property type="protein sequence ID" value="GLI36020.1"/>
    <property type="molecule type" value="Genomic_DNA"/>
</dbReference>
<dbReference type="Pfam" id="PF00672">
    <property type="entry name" value="HAMP"/>
    <property type="match status" value="1"/>
</dbReference>
<evidence type="ECO:0000256" key="2">
    <source>
        <dbReference type="ARBA" id="ARBA00004236"/>
    </source>
</evidence>
<evidence type="ECO:0000256" key="10">
    <source>
        <dbReference type="ARBA" id="ARBA00022840"/>
    </source>
</evidence>
<keyword evidence="7" id="KW-0808">Transferase</keyword>
<keyword evidence="12 13" id="KW-0472">Membrane</keyword>
<dbReference type="PANTHER" id="PTHR43711:SF1">
    <property type="entry name" value="HISTIDINE KINASE 1"/>
    <property type="match status" value="1"/>
</dbReference>
<keyword evidence="5" id="KW-1003">Cell membrane</keyword>
<dbReference type="CDD" id="cd00082">
    <property type="entry name" value="HisKA"/>
    <property type="match status" value="1"/>
</dbReference>
<sequence length="488" mass="55628">MKIKFGITIKFFLFYFVLISIFYGTIVILFIHIQQIMRISEDIVNKNYKISSASKKMIESLLWMAETESKYNLLKKEDYKTYFASAQKQFEENLTEVLFLEGTTADNQNPWKELFKDYVGQLPKGSENSEEVESSNILWIPEQVINDWIQRISKARMENEQQIESEMRTLNDRGQMAVRWGVVGLAFSALLGLLGIIFLTRSMSRPLRELLRGIHSVSRDGLREPIRIRTKDEFGEVAGAFNDMANRLKDEERMRSDFISMLSHEIRTPLTSIRESVNLIAEEVMGKINDRQRRFLEIASREIERICDLLNHLMQVSRLEAGAVPIRRQRFDPVSLVSGSIYRMTPAAEAKDIRIETQIPNNVPHALGDPENLQQVLLNLLGNAIKFSSPGSDIIVRIELDQDGDSKWLKFCVSDKGSGIPAEELPMVFHKYYRATGMRDQVDGVGLGLSISKHIIEAHGGTIWVESQLGQGSTFTFTLPIASEEEPG</sequence>
<dbReference type="InterPro" id="IPR004358">
    <property type="entry name" value="Sig_transdc_His_kin-like_C"/>
</dbReference>
<evidence type="ECO:0000256" key="3">
    <source>
        <dbReference type="ARBA" id="ARBA00004314"/>
    </source>
</evidence>
<dbReference type="PROSITE" id="PS50885">
    <property type="entry name" value="HAMP"/>
    <property type="match status" value="1"/>
</dbReference>
<keyword evidence="8" id="KW-0547">Nucleotide-binding</keyword>
<feature type="transmembrane region" description="Helical" evidence="13">
    <location>
        <begin position="177"/>
        <end position="199"/>
    </location>
</feature>
<dbReference type="FunFam" id="1.10.287.130:FF:000001">
    <property type="entry name" value="Two-component sensor histidine kinase"/>
    <property type="match status" value="1"/>
</dbReference>
<evidence type="ECO:0000256" key="6">
    <source>
        <dbReference type="ARBA" id="ARBA00022553"/>
    </source>
</evidence>
<organism evidence="16 17">
    <name type="scientific">Desulforhabdus amnigena</name>
    <dbReference type="NCBI Taxonomy" id="40218"/>
    <lineage>
        <taxon>Bacteria</taxon>
        <taxon>Pseudomonadati</taxon>
        <taxon>Thermodesulfobacteriota</taxon>
        <taxon>Syntrophobacteria</taxon>
        <taxon>Syntrophobacterales</taxon>
        <taxon>Syntrophobacteraceae</taxon>
        <taxon>Desulforhabdus</taxon>
    </lineage>
</organism>
<feature type="domain" description="Histidine kinase" evidence="14">
    <location>
        <begin position="261"/>
        <end position="483"/>
    </location>
</feature>
<dbReference type="InterPro" id="IPR005467">
    <property type="entry name" value="His_kinase_dom"/>
</dbReference>
<dbReference type="PANTHER" id="PTHR43711">
    <property type="entry name" value="TWO-COMPONENT HISTIDINE KINASE"/>
    <property type="match status" value="1"/>
</dbReference>
<evidence type="ECO:0000256" key="13">
    <source>
        <dbReference type="SAM" id="Phobius"/>
    </source>
</evidence>
<dbReference type="Proteomes" id="UP001144372">
    <property type="component" value="Unassembled WGS sequence"/>
</dbReference>
<accession>A0A9W6FW12</accession>
<evidence type="ECO:0000313" key="17">
    <source>
        <dbReference type="Proteomes" id="UP001144372"/>
    </source>
</evidence>
<feature type="transmembrane region" description="Helical" evidence="13">
    <location>
        <begin position="12"/>
        <end position="33"/>
    </location>
</feature>
<dbReference type="EC" id="2.7.13.3" evidence="4"/>
<dbReference type="FunFam" id="3.30.565.10:FF:000023">
    <property type="entry name" value="PAS domain-containing sensor histidine kinase"/>
    <property type="match status" value="1"/>
</dbReference>
<dbReference type="SUPFAM" id="SSF55874">
    <property type="entry name" value="ATPase domain of HSP90 chaperone/DNA topoisomerase II/histidine kinase"/>
    <property type="match status" value="1"/>
</dbReference>
<evidence type="ECO:0000259" key="14">
    <source>
        <dbReference type="PROSITE" id="PS50109"/>
    </source>
</evidence>
<gene>
    <name evidence="16" type="ORF">DAMNIGENAA_34530</name>
</gene>
<dbReference type="InterPro" id="IPR036890">
    <property type="entry name" value="HATPase_C_sf"/>
</dbReference>
<dbReference type="Pfam" id="PF02518">
    <property type="entry name" value="HATPase_c"/>
    <property type="match status" value="1"/>
</dbReference>
<dbReference type="Pfam" id="PF00512">
    <property type="entry name" value="HisKA"/>
    <property type="match status" value="1"/>
</dbReference>
<reference evidence="16" key="1">
    <citation type="submission" date="2022-12" db="EMBL/GenBank/DDBJ databases">
        <title>Reference genome sequencing for broad-spectrum identification of bacterial and archaeal isolates by mass spectrometry.</title>
        <authorList>
            <person name="Sekiguchi Y."/>
            <person name="Tourlousse D.M."/>
        </authorList>
    </citation>
    <scope>NUCLEOTIDE SEQUENCE</scope>
    <source>
        <strain evidence="16">ASRB1</strain>
    </source>
</reference>
<keyword evidence="11" id="KW-0902">Two-component regulatory system</keyword>
<dbReference type="GO" id="GO:0045121">
    <property type="term" value="C:membrane raft"/>
    <property type="evidence" value="ECO:0007669"/>
    <property type="project" value="UniProtKB-SubCell"/>
</dbReference>
<proteinExistence type="predicted"/>
<dbReference type="Gene3D" id="1.10.287.130">
    <property type="match status" value="1"/>
</dbReference>
<evidence type="ECO:0000256" key="7">
    <source>
        <dbReference type="ARBA" id="ARBA00022679"/>
    </source>
</evidence>
<evidence type="ECO:0000256" key="11">
    <source>
        <dbReference type="ARBA" id="ARBA00023012"/>
    </source>
</evidence>
<keyword evidence="17" id="KW-1185">Reference proteome</keyword>
<dbReference type="InterPro" id="IPR050736">
    <property type="entry name" value="Sensor_HK_Regulatory"/>
</dbReference>
<dbReference type="SMART" id="SM00387">
    <property type="entry name" value="HATPase_c"/>
    <property type="match status" value="1"/>
</dbReference>
<comment type="catalytic activity">
    <reaction evidence="1">
        <text>ATP + protein L-histidine = ADP + protein N-phospho-L-histidine.</text>
        <dbReference type="EC" id="2.7.13.3"/>
    </reaction>
</comment>
<dbReference type="InterPro" id="IPR036097">
    <property type="entry name" value="HisK_dim/P_sf"/>
</dbReference>
<evidence type="ECO:0000259" key="15">
    <source>
        <dbReference type="PROSITE" id="PS50885"/>
    </source>
</evidence>
<dbReference type="Gene3D" id="6.10.340.10">
    <property type="match status" value="1"/>
</dbReference>
<evidence type="ECO:0000256" key="9">
    <source>
        <dbReference type="ARBA" id="ARBA00022777"/>
    </source>
</evidence>
<comment type="caution">
    <text evidence="16">The sequence shown here is derived from an EMBL/GenBank/DDBJ whole genome shotgun (WGS) entry which is preliminary data.</text>
</comment>
<dbReference type="GO" id="GO:0005524">
    <property type="term" value="F:ATP binding"/>
    <property type="evidence" value="ECO:0007669"/>
    <property type="project" value="UniProtKB-KW"/>
</dbReference>
<dbReference type="InterPro" id="IPR003661">
    <property type="entry name" value="HisK_dim/P_dom"/>
</dbReference>
<keyword evidence="13" id="KW-1133">Transmembrane helix</keyword>
<dbReference type="GO" id="GO:0000155">
    <property type="term" value="F:phosphorelay sensor kinase activity"/>
    <property type="evidence" value="ECO:0007669"/>
    <property type="project" value="InterPro"/>
</dbReference>
<evidence type="ECO:0000256" key="1">
    <source>
        <dbReference type="ARBA" id="ARBA00000085"/>
    </source>
</evidence>
<keyword evidence="10" id="KW-0067">ATP-binding</keyword>
<evidence type="ECO:0000256" key="5">
    <source>
        <dbReference type="ARBA" id="ARBA00022475"/>
    </source>
</evidence>
<dbReference type="AlphaFoldDB" id="A0A9W6FW12"/>
<dbReference type="SMART" id="SM00388">
    <property type="entry name" value="HisKA"/>
    <property type="match status" value="1"/>
</dbReference>
<dbReference type="SMART" id="SM00304">
    <property type="entry name" value="HAMP"/>
    <property type="match status" value="1"/>
</dbReference>
<keyword evidence="9" id="KW-0418">Kinase</keyword>
<evidence type="ECO:0000256" key="12">
    <source>
        <dbReference type="ARBA" id="ARBA00023136"/>
    </source>
</evidence>
<dbReference type="PRINTS" id="PR00344">
    <property type="entry name" value="BCTRLSENSOR"/>
</dbReference>
<dbReference type="GO" id="GO:0005886">
    <property type="term" value="C:plasma membrane"/>
    <property type="evidence" value="ECO:0007669"/>
    <property type="project" value="UniProtKB-SubCell"/>
</dbReference>
<dbReference type="SUPFAM" id="SSF47384">
    <property type="entry name" value="Homodimeric domain of signal transducing histidine kinase"/>
    <property type="match status" value="1"/>
</dbReference>
<evidence type="ECO:0000313" key="16">
    <source>
        <dbReference type="EMBL" id="GLI36020.1"/>
    </source>
</evidence>
<name>A0A9W6FW12_9BACT</name>
<dbReference type="SUPFAM" id="SSF158472">
    <property type="entry name" value="HAMP domain-like"/>
    <property type="match status" value="1"/>
</dbReference>
<comment type="subcellular location">
    <subcellularLocation>
        <location evidence="2">Cell membrane</location>
    </subcellularLocation>
    <subcellularLocation>
        <location evidence="3">Membrane raft</location>
        <topology evidence="3">Multi-pass membrane protein</topology>
    </subcellularLocation>
</comment>
<feature type="domain" description="HAMP" evidence="15">
    <location>
        <begin position="201"/>
        <end position="253"/>
    </location>
</feature>
<dbReference type="Gene3D" id="3.30.565.10">
    <property type="entry name" value="Histidine kinase-like ATPase, C-terminal domain"/>
    <property type="match status" value="1"/>
</dbReference>
<evidence type="ECO:0000256" key="4">
    <source>
        <dbReference type="ARBA" id="ARBA00012438"/>
    </source>
</evidence>